<gene>
    <name evidence="2" type="ORF">SBAD_LOCUS1757</name>
</gene>
<reference evidence="2 3" key="2">
    <citation type="submission" date="2018-11" db="EMBL/GenBank/DDBJ databases">
        <authorList>
            <consortium name="Pathogen Informatics"/>
        </authorList>
    </citation>
    <scope>NUCLEOTIDE SEQUENCE [LARGE SCALE GENOMIC DNA]</scope>
</reference>
<reference evidence="4" key="1">
    <citation type="submission" date="2016-06" db="UniProtKB">
        <authorList>
            <consortium name="WormBaseParasite"/>
        </authorList>
    </citation>
    <scope>IDENTIFICATION</scope>
</reference>
<dbReference type="AlphaFoldDB" id="A0A183IDR3"/>
<dbReference type="Proteomes" id="UP000270296">
    <property type="component" value="Unassembled WGS sequence"/>
</dbReference>
<evidence type="ECO:0000313" key="4">
    <source>
        <dbReference type="WBParaSite" id="SBAD_0000184501-mRNA-1"/>
    </source>
</evidence>
<protein>
    <submittedName>
        <fullName evidence="4">Transposase</fullName>
    </submittedName>
</protein>
<name>A0A183IDR3_9BILA</name>
<feature type="compositionally biased region" description="Basic and acidic residues" evidence="1">
    <location>
        <begin position="73"/>
        <end position="88"/>
    </location>
</feature>
<keyword evidence="3" id="KW-1185">Reference proteome</keyword>
<evidence type="ECO:0000313" key="3">
    <source>
        <dbReference type="Proteomes" id="UP000270296"/>
    </source>
</evidence>
<dbReference type="WBParaSite" id="SBAD_0000184501-mRNA-1">
    <property type="protein sequence ID" value="SBAD_0000184501-mRNA-1"/>
    <property type="gene ID" value="SBAD_0000184501"/>
</dbReference>
<feature type="region of interest" description="Disordered" evidence="1">
    <location>
        <begin position="50"/>
        <end position="88"/>
    </location>
</feature>
<proteinExistence type="predicted"/>
<organism evidence="4">
    <name type="scientific">Soboliphyme baturini</name>
    <dbReference type="NCBI Taxonomy" id="241478"/>
    <lineage>
        <taxon>Eukaryota</taxon>
        <taxon>Metazoa</taxon>
        <taxon>Ecdysozoa</taxon>
        <taxon>Nematoda</taxon>
        <taxon>Enoplea</taxon>
        <taxon>Dorylaimia</taxon>
        <taxon>Dioctophymatida</taxon>
        <taxon>Dioctophymatoidea</taxon>
        <taxon>Soboliphymatidae</taxon>
        <taxon>Soboliphyme</taxon>
    </lineage>
</organism>
<evidence type="ECO:0000313" key="2">
    <source>
        <dbReference type="EMBL" id="VDO95400.1"/>
    </source>
</evidence>
<accession>A0A183IDR3</accession>
<dbReference type="EMBL" id="UZAM01006944">
    <property type="protein sequence ID" value="VDO95400.1"/>
    <property type="molecule type" value="Genomic_DNA"/>
</dbReference>
<evidence type="ECO:0000256" key="1">
    <source>
        <dbReference type="SAM" id="MobiDB-lite"/>
    </source>
</evidence>
<sequence length="88" mass="9928">MLSIERATLRFKDGFFPAMKGNLLIAEQRVEWLLHGCECRFQSLAGKCPGESEEVDERSTTSVNSGYNDEVEANMRAESDRLKEAKAE</sequence>